<keyword evidence="5" id="KW-0460">Magnesium</keyword>
<dbReference type="AlphaFoldDB" id="A0A2H1HXU5"/>
<accession>A0A2H1HXU5</accession>
<dbReference type="InterPro" id="IPR029044">
    <property type="entry name" value="Nucleotide-diphossugar_trans"/>
</dbReference>
<evidence type="ECO:0000256" key="8">
    <source>
        <dbReference type="SAM" id="MobiDB-lite"/>
    </source>
</evidence>
<evidence type="ECO:0000256" key="3">
    <source>
        <dbReference type="ARBA" id="ARBA00022723"/>
    </source>
</evidence>
<dbReference type="GO" id="GO:0046872">
    <property type="term" value="F:metal ion binding"/>
    <property type="evidence" value="ECO:0007669"/>
    <property type="project" value="UniProtKB-KW"/>
</dbReference>
<protein>
    <submittedName>
        <fullName evidence="10">Molybdopterin-guanine dinucleotide biosynthesis protein A</fullName>
    </submittedName>
</protein>
<dbReference type="SUPFAM" id="SSF53448">
    <property type="entry name" value="Nucleotide-diphospho-sugar transferases"/>
    <property type="match status" value="1"/>
</dbReference>
<evidence type="ECO:0000256" key="4">
    <source>
        <dbReference type="ARBA" id="ARBA00022741"/>
    </source>
</evidence>
<name>A0A2H1HXU5_9MICO</name>
<evidence type="ECO:0000256" key="1">
    <source>
        <dbReference type="ARBA" id="ARBA00022490"/>
    </source>
</evidence>
<dbReference type="PANTHER" id="PTHR19136:SF81">
    <property type="entry name" value="MOLYBDENUM COFACTOR GUANYLYLTRANSFERASE"/>
    <property type="match status" value="1"/>
</dbReference>
<evidence type="ECO:0000256" key="2">
    <source>
        <dbReference type="ARBA" id="ARBA00022679"/>
    </source>
</evidence>
<dbReference type="RefSeq" id="WP_101543927.1">
    <property type="nucleotide sequence ID" value="NZ_FXYX01000001.1"/>
</dbReference>
<evidence type="ECO:0000256" key="5">
    <source>
        <dbReference type="ARBA" id="ARBA00022842"/>
    </source>
</evidence>
<evidence type="ECO:0000256" key="7">
    <source>
        <dbReference type="ARBA" id="ARBA00023150"/>
    </source>
</evidence>
<keyword evidence="3" id="KW-0479">Metal-binding</keyword>
<sequence length="304" mass="31857">MSITAMILSGGRSRRFGGVHKPGVRLGGQTVISRILGTVRQAVPEAEVWVAGTTVGLTDAEADSVGSVREEPEFSGPLAGIEAASRAMGDSEVTVILAGDMPLVRPDHLRALIVASRESGLPAAGVDDRGKLQYLCTAWPTALLRRRLADIGQTQDRAVKLLFSGLEVAPVDVDPAEIVDFDTREEYERVARRIEATDADTAGDPRDGISAGADAPSGARAVPEQVLRMRDLAAAELPEGAWMTDAEVAAVLEFASHVKHSDSSLSPVVAAFLAGRLHAATREGGASLAEALAHVEGTLTRSQG</sequence>
<dbReference type="PANTHER" id="PTHR19136">
    <property type="entry name" value="MOLYBDENUM COFACTOR GUANYLYLTRANSFERASE"/>
    <property type="match status" value="1"/>
</dbReference>
<dbReference type="InterPro" id="IPR013482">
    <property type="entry name" value="Molybde_CF_guanTrfase"/>
</dbReference>
<feature type="region of interest" description="Disordered" evidence="8">
    <location>
        <begin position="195"/>
        <end position="217"/>
    </location>
</feature>
<keyword evidence="4" id="KW-0547">Nucleotide-binding</keyword>
<dbReference type="GO" id="GO:0016779">
    <property type="term" value="F:nucleotidyltransferase activity"/>
    <property type="evidence" value="ECO:0007669"/>
    <property type="project" value="TreeGrafter"/>
</dbReference>
<dbReference type="Gene3D" id="3.90.550.10">
    <property type="entry name" value="Spore Coat Polysaccharide Biosynthesis Protein SpsA, Chain A"/>
    <property type="match status" value="1"/>
</dbReference>
<dbReference type="Proteomes" id="UP000234382">
    <property type="component" value="Unassembled WGS sequence"/>
</dbReference>
<organism evidence="10 11">
    <name type="scientific">Brevibacterium iodinum ATCC 49514</name>
    <dbReference type="NCBI Taxonomy" id="1255616"/>
    <lineage>
        <taxon>Bacteria</taxon>
        <taxon>Bacillati</taxon>
        <taxon>Actinomycetota</taxon>
        <taxon>Actinomycetes</taxon>
        <taxon>Micrococcales</taxon>
        <taxon>Brevibacteriaceae</taxon>
        <taxon>Brevibacterium</taxon>
    </lineage>
</organism>
<dbReference type="InterPro" id="IPR025877">
    <property type="entry name" value="MobA-like_NTP_Trfase"/>
</dbReference>
<evidence type="ECO:0000259" key="9">
    <source>
        <dbReference type="Pfam" id="PF12804"/>
    </source>
</evidence>
<evidence type="ECO:0000256" key="6">
    <source>
        <dbReference type="ARBA" id="ARBA00023134"/>
    </source>
</evidence>
<proteinExistence type="predicted"/>
<dbReference type="GO" id="GO:0005525">
    <property type="term" value="F:GTP binding"/>
    <property type="evidence" value="ECO:0007669"/>
    <property type="project" value="UniProtKB-KW"/>
</dbReference>
<feature type="domain" description="MobA-like NTP transferase" evidence="9">
    <location>
        <begin position="5"/>
        <end position="153"/>
    </location>
</feature>
<dbReference type="CDD" id="cd02503">
    <property type="entry name" value="MobA"/>
    <property type="match status" value="1"/>
</dbReference>
<evidence type="ECO:0000313" key="11">
    <source>
        <dbReference type="Proteomes" id="UP000234382"/>
    </source>
</evidence>
<keyword evidence="6" id="KW-0342">GTP-binding</keyword>
<gene>
    <name evidence="10" type="ORF">BI49514_00493</name>
</gene>
<keyword evidence="7" id="KW-0501">Molybdenum cofactor biosynthesis</keyword>
<dbReference type="EMBL" id="FXYX01000001">
    <property type="protein sequence ID" value="SMX67761.1"/>
    <property type="molecule type" value="Genomic_DNA"/>
</dbReference>
<evidence type="ECO:0000313" key="10">
    <source>
        <dbReference type="EMBL" id="SMX67761.1"/>
    </source>
</evidence>
<reference evidence="11" key="1">
    <citation type="submission" date="2017-03" db="EMBL/GenBank/DDBJ databases">
        <authorList>
            <person name="Monnet C."/>
        </authorList>
    </citation>
    <scope>NUCLEOTIDE SEQUENCE [LARGE SCALE GENOMIC DNA]</scope>
    <source>
        <strain evidence="11">ATCC 49514</strain>
    </source>
</reference>
<dbReference type="Pfam" id="PF12804">
    <property type="entry name" value="NTP_transf_3"/>
    <property type="match status" value="1"/>
</dbReference>
<keyword evidence="2" id="KW-0808">Transferase</keyword>
<keyword evidence="1" id="KW-0963">Cytoplasm</keyword>
<dbReference type="GO" id="GO:0006777">
    <property type="term" value="P:Mo-molybdopterin cofactor biosynthetic process"/>
    <property type="evidence" value="ECO:0007669"/>
    <property type="project" value="UniProtKB-KW"/>
</dbReference>
<keyword evidence="11" id="KW-1185">Reference proteome</keyword>